<dbReference type="EMBL" id="CADCUM010000089">
    <property type="protein sequence ID" value="CAA9389864.1"/>
    <property type="molecule type" value="Genomic_DNA"/>
</dbReference>
<accession>A0A6J4NJZ8</accession>
<sequence>YTQVLVDGSRTVLRADGTDYEYHAGGDGVPFHCENPTE</sequence>
<proteinExistence type="predicted"/>
<dbReference type="AlphaFoldDB" id="A0A6J4NJZ8"/>
<gene>
    <name evidence="1" type="ORF">AVDCRST_MAG32-2244</name>
</gene>
<evidence type="ECO:0000313" key="1">
    <source>
        <dbReference type="EMBL" id="CAA9389864.1"/>
    </source>
</evidence>
<feature type="non-terminal residue" evidence="1">
    <location>
        <position position="1"/>
    </location>
</feature>
<organism evidence="1">
    <name type="scientific">uncultured Nocardioides sp</name>
    <dbReference type="NCBI Taxonomy" id="198441"/>
    <lineage>
        <taxon>Bacteria</taxon>
        <taxon>Bacillati</taxon>
        <taxon>Actinomycetota</taxon>
        <taxon>Actinomycetes</taxon>
        <taxon>Propionibacteriales</taxon>
        <taxon>Nocardioidaceae</taxon>
        <taxon>Nocardioides</taxon>
        <taxon>environmental samples</taxon>
    </lineage>
</organism>
<name>A0A6J4NJZ8_9ACTN</name>
<reference evidence="1" key="1">
    <citation type="submission" date="2020-02" db="EMBL/GenBank/DDBJ databases">
        <authorList>
            <person name="Meier V. D."/>
        </authorList>
    </citation>
    <scope>NUCLEOTIDE SEQUENCE</scope>
    <source>
        <strain evidence="1">AVDCRST_MAG32</strain>
    </source>
</reference>
<protein>
    <submittedName>
        <fullName evidence="1">Uncharacterized protein</fullName>
    </submittedName>
</protein>